<sequence length="123" mass="13404">MSCFVSVPGLRNSTEVLSASDAESVLEDNVYKARVSEVDDDEPPAQVSSKDGSMHVSSECPWKLPSAKRAPYPSEVKLSVVEQVSGKILPRIEDLDIALAEIEHLQLTQIFDTNSVKSNVETS</sequence>
<dbReference type="Proteomes" id="UP000054560">
    <property type="component" value="Unassembled WGS sequence"/>
</dbReference>
<proteinExistence type="predicted"/>
<name>A0A0L0FYU9_9EUKA</name>
<evidence type="ECO:0000313" key="2">
    <source>
        <dbReference type="EMBL" id="KNC81123.1"/>
    </source>
</evidence>
<keyword evidence="3" id="KW-1185">Reference proteome</keyword>
<accession>A0A0L0FYU9</accession>
<feature type="region of interest" description="Disordered" evidence="1">
    <location>
        <begin position="36"/>
        <end position="60"/>
    </location>
</feature>
<gene>
    <name evidence="2" type="ORF">SARC_06548</name>
</gene>
<evidence type="ECO:0000313" key="3">
    <source>
        <dbReference type="Proteomes" id="UP000054560"/>
    </source>
</evidence>
<reference evidence="2 3" key="1">
    <citation type="submission" date="2011-02" db="EMBL/GenBank/DDBJ databases">
        <title>The Genome Sequence of Sphaeroforma arctica JP610.</title>
        <authorList>
            <consortium name="The Broad Institute Genome Sequencing Platform"/>
            <person name="Russ C."/>
            <person name="Cuomo C."/>
            <person name="Young S.K."/>
            <person name="Zeng Q."/>
            <person name="Gargeya S."/>
            <person name="Alvarado L."/>
            <person name="Berlin A."/>
            <person name="Chapman S.B."/>
            <person name="Chen Z."/>
            <person name="Freedman E."/>
            <person name="Gellesch M."/>
            <person name="Goldberg J."/>
            <person name="Griggs A."/>
            <person name="Gujja S."/>
            <person name="Heilman E."/>
            <person name="Heiman D."/>
            <person name="Howarth C."/>
            <person name="Mehta T."/>
            <person name="Neiman D."/>
            <person name="Pearson M."/>
            <person name="Roberts A."/>
            <person name="Saif S."/>
            <person name="Shea T."/>
            <person name="Shenoy N."/>
            <person name="Sisk P."/>
            <person name="Stolte C."/>
            <person name="Sykes S."/>
            <person name="White J."/>
            <person name="Yandava C."/>
            <person name="Burger G."/>
            <person name="Gray M.W."/>
            <person name="Holland P.W.H."/>
            <person name="King N."/>
            <person name="Lang F.B.F."/>
            <person name="Roger A.J."/>
            <person name="Ruiz-Trillo I."/>
            <person name="Haas B."/>
            <person name="Nusbaum C."/>
            <person name="Birren B."/>
        </authorList>
    </citation>
    <scope>NUCLEOTIDE SEQUENCE [LARGE SCALE GENOMIC DNA]</scope>
    <source>
        <strain evidence="2 3">JP610</strain>
    </source>
</reference>
<evidence type="ECO:0000256" key="1">
    <source>
        <dbReference type="SAM" id="MobiDB-lite"/>
    </source>
</evidence>
<protein>
    <submittedName>
        <fullName evidence="2">Uncharacterized protein</fullName>
    </submittedName>
</protein>
<dbReference type="EMBL" id="KQ242067">
    <property type="protein sequence ID" value="KNC81123.1"/>
    <property type="molecule type" value="Genomic_DNA"/>
</dbReference>
<dbReference type="RefSeq" id="XP_014155025.1">
    <property type="nucleotide sequence ID" value="XM_014299550.1"/>
</dbReference>
<dbReference type="AlphaFoldDB" id="A0A0L0FYU9"/>
<dbReference type="GeneID" id="25907052"/>
<organism evidence="2 3">
    <name type="scientific">Sphaeroforma arctica JP610</name>
    <dbReference type="NCBI Taxonomy" id="667725"/>
    <lineage>
        <taxon>Eukaryota</taxon>
        <taxon>Ichthyosporea</taxon>
        <taxon>Ichthyophonida</taxon>
        <taxon>Sphaeroforma</taxon>
    </lineage>
</organism>